<gene>
    <name evidence="3" type="ORF">EV356DRAFT_500126</name>
</gene>
<dbReference type="Proteomes" id="UP000800092">
    <property type="component" value="Unassembled WGS sequence"/>
</dbReference>
<proteinExistence type="predicted"/>
<keyword evidence="4" id="KW-1185">Reference proteome</keyword>
<evidence type="ECO:0000313" key="3">
    <source>
        <dbReference type="EMBL" id="KAF2235607.1"/>
    </source>
</evidence>
<accession>A0A6A6HC32</accession>
<evidence type="ECO:0000256" key="2">
    <source>
        <dbReference type="SAM" id="SignalP"/>
    </source>
</evidence>
<dbReference type="PANTHER" id="PTHR40368:SF1">
    <property type="entry name" value="YALI0F14399P"/>
    <property type="match status" value="1"/>
</dbReference>
<feature type="chain" id="PRO_5025526868" evidence="2">
    <location>
        <begin position="25"/>
        <end position="310"/>
    </location>
</feature>
<keyword evidence="2" id="KW-0732">Signal</keyword>
<organism evidence="3 4">
    <name type="scientific">Viridothelium virens</name>
    <name type="common">Speckled blister lichen</name>
    <name type="synonym">Trypethelium virens</name>
    <dbReference type="NCBI Taxonomy" id="1048519"/>
    <lineage>
        <taxon>Eukaryota</taxon>
        <taxon>Fungi</taxon>
        <taxon>Dikarya</taxon>
        <taxon>Ascomycota</taxon>
        <taxon>Pezizomycotina</taxon>
        <taxon>Dothideomycetes</taxon>
        <taxon>Dothideomycetes incertae sedis</taxon>
        <taxon>Trypetheliales</taxon>
        <taxon>Trypetheliaceae</taxon>
        <taxon>Viridothelium</taxon>
    </lineage>
</organism>
<feature type="signal peptide" evidence="2">
    <location>
        <begin position="1"/>
        <end position="24"/>
    </location>
</feature>
<keyword evidence="1" id="KW-1133">Transmembrane helix</keyword>
<dbReference type="OrthoDB" id="18530at2759"/>
<evidence type="ECO:0000256" key="1">
    <source>
        <dbReference type="SAM" id="Phobius"/>
    </source>
</evidence>
<sequence>MQPRGNWPWLVISILTNWTILATAAGDQQPLKDASRPAYTLGQSFEVTCLNRSITTGEHITDDAGNQLYIPFPTCNETGRPLELEFGVEKEINCTIEVTDPLYHLLEFYVHNDAPLTCRIPSRPPAAISSPSTSDHPLLSTSSTTSGPAYIPLIFALTGTLQSSHLHIASTLNLLIHAAPRALAPGVIDAATAYSVHTSDSARTTQIIIGDPLTLQLSVRWFSGTRLPSVWKGLGGHFFWSTAGYCALSAGAAAAVCVVYFRGVELPRRLRSYGRDSVRGERGGAGVGGAYNGYGYGVGNGYGVGVGKRD</sequence>
<name>A0A6A6HC32_VIRVR</name>
<dbReference type="PANTHER" id="PTHR40368">
    <property type="entry name" value="YALI0F14399P"/>
    <property type="match status" value="1"/>
</dbReference>
<reference evidence="3" key="1">
    <citation type="journal article" date="2020" name="Stud. Mycol.">
        <title>101 Dothideomycetes genomes: a test case for predicting lifestyles and emergence of pathogens.</title>
        <authorList>
            <person name="Haridas S."/>
            <person name="Albert R."/>
            <person name="Binder M."/>
            <person name="Bloem J."/>
            <person name="Labutti K."/>
            <person name="Salamov A."/>
            <person name="Andreopoulos B."/>
            <person name="Baker S."/>
            <person name="Barry K."/>
            <person name="Bills G."/>
            <person name="Bluhm B."/>
            <person name="Cannon C."/>
            <person name="Castanera R."/>
            <person name="Culley D."/>
            <person name="Daum C."/>
            <person name="Ezra D."/>
            <person name="Gonzalez J."/>
            <person name="Henrissat B."/>
            <person name="Kuo A."/>
            <person name="Liang C."/>
            <person name="Lipzen A."/>
            <person name="Lutzoni F."/>
            <person name="Magnuson J."/>
            <person name="Mondo S."/>
            <person name="Nolan M."/>
            <person name="Ohm R."/>
            <person name="Pangilinan J."/>
            <person name="Park H.-J."/>
            <person name="Ramirez L."/>
            <person name="Alfaro M."/>
            <person name="Sun H."/>
            <person name="Tritt A."/>
            <person name="Yoshinaga Y."/>
            <person name="Zwiers L.-H."/>
            <person name="Turgeon B."/>
            <person name="Goodwin S."/>
            <person name="Spatafora J."/>
            <person name="Crous P."/>
            <person name="Grigoriev I."/>
        </authorList>
    </citation>
    <scope>NUCLEOTIDE SEQUENCE</scope>
    <source>
        <strain evidence="3">Tuck. ex Michener</strain>
    </source>
</reference>
<protein>
    <submittedName>
        <fullName evidence="3">Uncharacterized protein</fullName>
    </submittedName>
</protein>
<dbReference type="AlphaFoldDB" id="A0A6A6HC32"/>
<keyword evidence="1" id="KW-0812">Transmembrane</keyword>
<keyword evidence="1" id="KW-0472">Membrane</keyword>
<evidence type="ECO:0000313" key="4">
    <source>
        <dbReference type="Proteomes" id="UP000800092"/>
    </source>
</evidence>
<dbReference type="EMBL" id="ML991790">
    <property type="protein sequence ID" value="KAF2235607.1"/>
    <property type="molecule type" value="Genomic_DNA"/>
</dbReference>
<feature type="transmembrane region" description="Helical" evidence="1">
    <location>
        <begin position="238"/>
        <end position="261"/>
    </location>
</feature>